<evidence type="ECO:0000313" key="15">
    <source>
        <dbReference type="EMBL" id="ADU47058.1"/>
    </source>
</evidence>
<evidence type="ECO:0000256" key="11">
    <source>
        <dbReference type="SAM" id="MobiDB-lite"/>
    </source>
</evidence>
<dbReference type="InterPro" id="IPR005170">
    <property type="entry name" value="Transptr-assoc_dom"/>
</dbReference>
<dbReference type="InterPro" id="IPR002550">
    <property type="entry name" value="CNNM"/>
</dbReference>
<dbReference type="PROSITE" id="PS51846">
    <property type="entry name" value="CNNM"/>
    <property type="match status" value="1"/>
</dbReference>
<evidence type="ECO:0008006" key="17">
    <source>
        <dbReference type="Google" id="ProtNLM"/>
    </source>
</evidence>
<keyword evidence="3" id="KW-1003">Cell membrane</keyword>
<dbReference type="InterPro" id="IPR016169">
    <property type="entry name" value="FAD-bd_PCMH_sub2"/>
</dbReference>
<evidence type="ECO:0000259" key="13">
    <source>
        <dbReference type="PROSITE" id="PS51371"/>
    </source>
</evidence>
<evidence type="ECO:0000256" key="4">
    <source>
        <dbReference type="ARBA" id="ARBA00022692"/>
    </source>
</evidence>
<dbReference type="InterPro" id="IPR000644">
    <property type="entry name" value="CBS_dom"/>
</dbReference>
<dbReference type="RefSeq" id="WP_013491379.1">
    <property type="nucleotide sequence ID" value="NC_014830.1"/>
</dbReference>
<dbReference type="SUPFAM" id="SSF56176">
    <property type="entry name" value="FAD-binding/transporter-associated domain-like"/>
    <property type="match status" value="1"/>
</dbReference>
<evidence type="ECO:0000256" key="5">
    <source>
        <dbReference type="ARBA" id="ARBA00022737"/>
    </source>
</evidence>
<dbReference type="CDD" id="cd04590">
    <property type="entry name" value="CBS_pair_CorC_HlyC_assoc"/>
    <property type="match status" value="1"/>
</dbReference>
<evidence type="ECO:0000256" key="9">
    <source>
        <dbReference type="PROSITE-ProRule" id="PRU00703"/>
    </source>
</evidence>
<gene>
    <name evidence="15" type="ordered locus">Intca_0513</name>
</gene>
<feature type="transmembrane region" description="Helical" evidence="12">
    <location>
        <begin position="100"/>
        <end position="121"/>
    </location>
</feature>
<reference evidence="15 16" key="1">
    <citation type="journal article" date="2010" name="Stand. Genomic Sci.">
        <title>Complete genome sequence of Intrasporangium calvum type strain (7 KIP).</title>
        <authorList>
            <person name="Del Rio T.G."/>
            <person name="Chertkov O."/>
            <person name="Yasawong M."/>
            <person name="Lucas S."/>
            <person name="Deshpande S."/>
            <person name="Cheng J.F."/>
            <person name="Detter C."/>
            <person name="Tapia R."/>
            <person name="Han C."/>
            <person name="Goodwin L."/>
            <person name="Pitluck S."/>
            <person name="Liolios K."/>
            <person name="Ivanova N."/>
            <person name="Mavromatis K."/>
            <person name="Pati A."/>
            <person name="Chen A."/>
            <person name="Palaniappan K."/>
            <person name="Land M."/>
            <person name="Hauser L."/>
            <person name="Chang Y.J."/>
            <person name="Jeffries C.D."/>
            <person name="Rohde M."/>
            <person name="Pukall R."/>
            <person name="Sikorski J."/>
            <person name="Goker M."/>
            <person name="Woyke T."/>
            <person name="Bristow J."/>
            <person name="Eisen J.A."/>
            <person name="Markowitz V."/>
            <person name="Hugenholtz P."/>
            <person name="Kyrpides N.C."/>
            <person name="Klenk H.P."/>
            <person name="Lapidus A."/>
        </authorList>
    </citation>
    <scope>NUCLEOTIDE SEQUENCE [LARGE SCALE GENOMIC DNA]</scope>
    <source>
        <strain evidence="16">ATCC 23552 / DSM 43043 / JCM 3097 / NBRC 12989 / 7 KIP</strain>
    </source>
</reference>
<evidence type="ECO:0000256" key="2">
    <source>
        <dbReference type="ARBA" id="ARBA00006337"/>
    </source>
</evidence>
<dbReference type="GO" id="GO:0005886">
    <property type="term" value="C:plasma membrane"/>
    <property type="evidence" value="ECO:0007669"/>
    <property type="project" value="UniProtKB-SubCell"/>
</dbReference>
<dbReference type="EMBL" id="CP002343">
    <property type="protein sequence ID" value="ADU47058.1"/>
    <property type="molecule type" value="Genomic_DNA"/>
</dbReference>
<dbReference type="Gene3D" id="3.10.580.10">
    <property type="entry name" value="CBS-domain"/>
    <property type="match status" value="1"/>
</dbReference>
<name>E6S982_INTC7</name>
<protein>
    <recommendedName>
        <fullName evidence="17">CBS domain containing protein</fullName>
    </recommendedName>
</protein>
<dbReference type="AlphaFoldDB" id="E6S982"/>
<evidence type="ECO:0000256" key="1">
    <source>
        <dbReference type="ARBA" id="ARBA00004651"/>
    </source>
</evidence>
<dbReference type="eggNOG" id="COG1253">
    <property type="taxonomic scope" value="Bacteria"/>
</dbReference>
<evidence type="ECO:0000259" key="14">
    <source>
        <dbReference type="PROSITE" id="PS51846"/>
    </source>
</evidence>
<evidence type="ECO:0000256" key="12">
    <source>
        <dbReference type="SAM" id="Phobius"/>
    </source>
</evidence>
<organism evidence="15 16">
    <name type="scientific">Intrasporangium calvum (strain ATCC 23552 / DSM 43043 / JCM 3097 / NBRC 12989 / NCIMB 10167 / NRRL B-3866 / 7 KIP)</name>
    <dbReference type="NCBI Taxonomy" id="710696"/>
    <lineage>
        <taxon>Bacteria</taxon>
        <taxon>Bacillati</taxon>
        <taxon>Actinomycetota</taxon>
        <taxon>Actinomycetes</taxon>
        <taxon>Micrococcales</taxon>
        <taxon>Intrasporangiaceae</taxon>
        <taxon>Intrasporangium</taxon>
    </lineage>
</organism>
<dbReference type="PANTHER" id="PTHR43099:SF5">
    <property type="entry name" value="HLYC_CORC FAMILY TRANSPORTER"/>
    <property type="match status" value="1"/>
</dbReference>
<evidence type="ECO:0000256" key="8">
    <source>
        <dbReference type="ARBA" id="ARBA00023136"/>
    </source>
</evidence>
<keyword evidence="6 10" id="KW-1133">Transmembrane helix</keyword>
<dbReference type="Pfam" id="PF03471">
    <property type="entry name" value="CorC_HlyC"/>
    <property type="match status" value="1"/>
</dbReference>
<dbReference type="SUPFAM" id="SSF54631">
    <property type="entry name" value="CBS-domain pair"/>
    <property type="match status" value="1"/>
</dbReference>
<comment type="similarity">
    <text evidence="2">Belongs to the UPF0053 family.</text>
</comment>
<feature type="domain" description="CNNM transmembrane" evidence="14">
    <location>
        <begin position="4"/>
        <end position="212"/>
    </location>
</feature>
<feature type="domain" description="CBS" evidence="13">
    <location>
        <begin position="280"/>
        <end position="337"/>
    </location>
</feature>
<evidence type="ECO:0000313" key="16">
    <source>
        <dbReference type="Proteomes" id="UP000008914"/>
    </source>
</evidence>
<feature type="region of interest" description="Disordered" evidence="11">
    <location>
        <begin position="423"/>
        <end position="456"/>
    </location>
</feature>
<keyword evidence="4 10" id="KW-0812">Transmembrane</keyword>
<dbReference type="GO" id="GO:0050660">
    <property type="term" value="F:flavin adenine dinucleotide binding"/>
    <property type="evidence" value="ECO:0007669"/>
    <property type="project" value="InterPro"/>
</dbReference>
<keyword evidence="8 10" id="KW-0472">Membrane</keyword>
<dbReference type="InterPro" id="IPR051676">
    <property type="entry name" value="UPF0053_domain"/>
</dbReference>
<dbReference type="SMART" id="SM01091">
    <property type="entry name" value="CorC_HlyC"/>
    <property type="match status" value="1"/>
</dbReference>
<dbReference type="STRING" id="710696.Intca_0513"/>
<evidence type="ECO:0000256" key="6">
    <source>
        <dbReference type="ARBA" id="ARBA00022989"/>
    </source>
</evidence>
<dbReference type="HOGENOM" id="CLU_015237_4_0_11"/>
<keyword evidence="7 9" id="KW-0129">CBS domain</keyword>
<evidence type="ECO:0000256" key="7">
    <source>
        <dbReference type="ARBA" id="ARBA00023122"/>
    </source>
</evidence>
<dbReference type="InterPro" id="IPR036318">
    <property type="entry name" value="FAD-bd_PCMH-like_sf"/>
</dbReference>
<dbReference type="PANTHER" id="PTHR43099">
    <property type="entry name" value="UPF0053 PROTEIN YRKA"/>
    <property type="match status" value="1"/>
</dbReference>
<feature type="transmembrane region" description="Helical" evidence="12">
    <location>
        <begin position="6"/>
        <end position="25"/>
    </location>
</feature>
<keyword evidence="5" id="KW-0677">Repeat</keyword>
<dbReference type="InterPro" id="IPR046342">
    <property type="entry name" value="CBS_dom_sf"/>
</dbReference>
<evidence type="ECO:0000256" key="3">
    <source>
        <dbReference type="ARBA" id="ARBA00022475"/>
    </source>
</evidence>
<accession>E6S982</accession>
<dbReference type="Gene3D" id="3.30.465.10">
    <property type="match status" value="1"/>
</dbReference>
<dbReference type="Proteomes" id="UP000008914">
    <property type="component" value="Chromosome"/>
</dbReference>
<dbReference type="PROSITE" id="PS51371">
    <property type="entry name" value="CBS"/>
    <property type="match status" value="1"/>
</dbReference>
<dbReference type="Pfam" id="PF00571">
    <property type="entry name" value="CBS"/>
    <property type="match status" value="2"/>
</dbReference>
<dbReference type="KEGG" id="ica:Intca_0513"/>
<feature type="transmembrane region" description="Helical" evidence="12">
    <location>
        <begin position="64"/>
        <end position="88"/>
    </location>
</feature>
<evidence type="ECO:0000256" key="10">
    <source>
        <dbReference type="PROSITE-ProRule" id="PRU01193"/>
    </source>
</evidence>
<dbReference type="InterPro" id="IPR044751">
    <property type="entry name" value="Ion_transp-like_CBS"/>
</dbReference>
<feature type="compositionally biased region" description="Basic and acidic residues" evidence="11">
    <location>
        <begin position="428"/>
        <end position="456"/>
    </location>
</feature>
<sequence>MPHQVSGYWFNIALVAVLVLLNAAFSGSEMALISLREGQLKQLEKEGTVTARRLVRLARDPNRFLATIQIGITLAGFLASATAAVALAEPLVPFLDVLGGAAEAAAVAGVTLILTFFTLVLGELAPKRLAMQMALPWARVVARPLDLLSTFSRPAVWTLGLATNTVVRLLGGRAEAASEELTPDELREIVSTHQGLGPEQREIIAGAFDIQERTLREVLVPRHQTLFLRHSMPVAEARALLAAQGHSRAPVIRGSNRDDVIGVAHWALLLDEDDRLVGEVATPALVLPDTANVSAALRRFKSERQQLAVVIDEHGSVDGIVTLEDLLEEVVGEIYDETDDDSLAIERAADGSITLPGTFPVHDLEDVGVDAGLVRHGEYTTVAGLVLHRLGRIPTAPGDTVEIDGWTIEVTAVGHHAVTEVRLVPGDTETRDTQTRDTQTRDTDTRDTGADADRAE</sequence>
<dbReference type="Pfam" id="PF01595">
    <property type="entry name" value="CNNM"/>
    <property type="match status" value="1"/>
</dbReference>
<proteinExistence type="inferred from homology"/>
<keyword evidence="16" id="KW-1185">Reference proteome</keyword>
<comment type="subcellular location">
    <subcellularLocation>
        <location evidence="1">Cell membrane</location>
        <topology evidence="1">Multi-pass membrane protein</topology>
    </subcellularLocation>
</comment>